<dbReference type="PIRSF" id="PIRSF002744">
    <property type="entry name" value="Pur-cyt_permease"/>
    <property type="match status" value="1"/>
</dbReference>
<evidence type="ECO:0000313" key="10">
    <source>
        <dbReference type="EMBL" id="SDQ57943.1"/>
    </source>
</evidence>
<dbReference type="GO" id="GO:0022857">
    <property type="term" value="F:transmembrane transporter activity"/>
    <property type="evidence" value="ECO:0007669"/>
    <property type="project" value="InterPro"/>
</dbReference>
<dbReference type="InterPro" id="IPR026030">
    <property type="entry name" value="Pur-cyt_permease_Fcy2/21/22"/>
</dbReference>
<feature type="transmembrane region" description="Helical" evidence="9">
    <location>
        <begin position="300"/>
        <end position="326"/>
    </location>
</feature>
<keyword evidence="4 9" id="KW-0812">Transmembrane</keyword>
<evidence type="ECO:0000256" key="1">
    <source>
        <dbReference type="ARBA" id="ARBA00004141"/>
    </source>
</evidence>
<evidence type="ECO:0000313" key="11">
    <source>
        <dbReference type="Proteomes" id="UP000181917"/>
    </source>
</evidence>
<keyword evidence="6 7" id="KW-0472">Membrane</keyword>
<dbReference type="Pfam" id="PF02133">
    <property type="entry name" value="Transp_cyt_pur"/>
    <property type="match status" value="1"/>
</dbReference>
<dbReference type="OrthoDB" id="9809167at2"/>
<evidence type="ECO:0000256" key="5">
    <source>
        <dbReference type="ARBA" id="ARBA00022989"/>
    </source>
</evidence>
<accession>A0A1H1C172</accession>
<dbReference type="EMBL" id="FNKH01000002">
    <property type="protein sequence ID" value="SDQ57943.1"/>
    <property type="molecule type" value="Genomic_DNA"/>
</dbReference>
<feature type="transmembrane region" description="Helical" evidence="9">
    <location>
        <begin position="217"/>
        <end position="235"/>
    </location>
</feature>
<evidence type="ECO:0000256" key="3">
    <source>
        <dbReference type="ARBA" id="ARBA00022448"/>
    </source>
</evidence>
<dbReference type="RefSeq" id="WP_074700029.1">
    <property type="nucleotide sequence ID" value="NZ_CP018863.1"/>
</dbReference>
<dbReference type="AlphaFoldDB" id="A0A1H1C172"/>
<feature type="transmembrane region" description="Helical" evidence="9">
    <location>
        <begin position="111"/>
        <end position="131"/>
    </location>
</feature>
<feature type="transmembrane region" description="Helical" evidence="9">
    <location>
        <begin position="38"/>
        <end position="59"/>
    </location>
</feature>
<evidence type="ECO:0000256" key="9">
    <source>
        <dbReference type="SAM" id="Phobius"/>
    </source>
</evidence>
<evidence type="ECO:0000256" key="2">
    <source>
        <dbReference type="ARBA" id="ARBA00008974"/>
    </source>
</evidence>
<feature type="transmembrane region" description="Helical" evidence="9">
    <location>
        <begin position="417"/>
        <end position="436"/>
    </location>
</feature>
<dbReference type="InterPro" id="IPR001248">
    <property type="entry name" value="Pur-cyt_permease"/>
</dbReference>
<comment type="similarity">
    <text evidence="2 7">Belongs to the purine-cytosine permease (2.A.39) family.</text>
</comment>
<dbReference type="Gene3D" id="1.10.4160.10">
    <property type="entry name" value="Hydantoin permease"/>
    <property type="match status" value="1"/>
</dbReference>
<feature type="transmembrane region" description="Helical" evidence="9">
    <location>
        <begin position="182"/>
        <end position="205"/>
    </location>
</feature>
<dbReference type="PANTHER" id="PTHR31806">
    <property type="entry name" value="PURINE-CYTOSINE PERMEASE FCY2-RELATED"/>
    <property type="match status" value="1"/>
</dbReference>
<dbReference type="Proteomes" id="UP000181917">
    <property type="component" value="Unassembled WGS sequence"/>
</dbReference>
<feature type="region of interest" description="Disordered" evidence="8">
    <location>
        <begin position="482"/>
        <end position="503"/>
    </location>
</feature>
<feature type="transmembrane region" description="Helical" evidence="9">
    <location>
        <begin position="65"/>
        <end position="90"/>
    </location>
</feature>
<evidence type="ECO:0000256" key="7">
    <source>
        <dbReference type="PIRNR" id="PIRNR002744"/>
    </source>
</evidence>
<dbReference type="PANTHER" id="PTHR31806:SF1">
    <property type="entry name" value="PURINE-CYTOSINE PERMEASE FCY2-RELATED"/>
    <property type="match status" value="1"/>
</dbReference>
<organism evidence="10 11">
    <name type="scientific">Crystallibacter crystallopoietes</name>
    <dbReference type="NCBI Taxonomy" id="37928"/>
    <lineage>
        <taxon>Bacteria</taxon>
        <taxon>Bacillati</taxon>
        <taxon>Actinomycetota</taxon>
        <taxon>Actinomycetes</taxon>
        <taxon>Micrococcales</taxon>
        <taxon>Micrococcaceae</taxon>
        <taxon>Crystallibacter</taxon>
    </lineage>
</organism>
<proteinExistence type="inferred from homology"/>
<feature type="transmembrane region" description="Helical" evidence="9">
    <location>
        <begin position="151"/>
        <end position="170"/>
    </location>
</feature>
<evidence type="ECO:0000256" key="8">
    <source>
        <dbReference type="SAM" id="MobiDB-lite"/>
    </source>
</evidence>
<name>A0A1H1C172_9MICC</name>
<dbReference type="GO" id="GO:0005886">
    <property type="term" value="C:plasma membrane"/>
    <property type="evidence" value="ECO:0007669"/>
    <property type="project" value="TreeGrafter"/>
</dbReference>
<evidence type="ECO:0000256" key="4">
    <source>
        <dbReference type="ARBA" id="ARBA00022692"/>
    </source>
</evidence>
<keyword evidence="3 7" id="KW-0813">Transport</keyword>
<gene>
    <name evidence="10" type="ORF">SAMN04489742_1685</name>
</gene>
<protein>
    <submittedName>
        <fullName evidence="10">Purine-cytosine permease</fullName>
    </submittedName>
</protein>
<feature type="transmembrane region" description="Helical" evidence="9">
    <location>
        <begin position="256"/>
        <end position="280"/>
    </location>
</feature>
<sequence length="503" mass="53607">MAEPIRPEPGTAGKTVNFELRGIDYVPDDMRDSTPSNLFRVFVGAQLTFGIMILGWLPVVFGLDFWSAVTATTLGTIVGAVMFGLFSLLGPRTGTNSAVSTGFCYGVKGRLLGSFKALFIGVGYLALTVWVCGDMVAAGVARMTGSGTSDALRAISYLVIMAALIIIALVGHDLLVKLQKYVIPLVLLGLAVMVATTFSAFGSTLETQASTLSPSEYWVAWVATFVIAMQLPVSYMPFANGFTRYISRKRWNDRSVFLGMSLGVSLGVLIALIVGIYISTLFAADQMSFGDGVVSVVPSWFVLPLVLIALIGAFDQGGFALYGSGLDASSVIPALRRLPATVVLSVISLLLVFLGSFVWDAAVIVSGFVTIIAVFVLPWAAVGFTSFLFQKGRLWPLDLQVFEKGIRGGAYWYNRGWNWRSTAAYAAGVLVALLFVKSDVYNGVLADAFGGADLSMFVSTIVAVALYTVFRLISPEQLELPAKGETSTASPALKNPASASVPE</sequence>
<feature type="transmembrane region" description="Helical" evidence="9">
    <location>
        <begin position="338"/>
        <end position="359"/>
    </location>
</feature>
<keyword evidence="11" id="KW-1185">Reference proteome</keyword>
<dbReference type="STRING" id="37928.SAMN04489742_1685"/>
<feature type="transmembrane region" description="Helical" evidence="9">
    <location>
        <begin position="456"/>
        <end position="473"/>
    </location>
</feature>
<reference evidence="10 11" key="1">
    <citation type="submission" date="2016-10" db="EMBL/GenBank/DDBJ databases">
        <authorList>
            <person name="de Groot N.N."/>
        </authorList>
    </citation>
    <scope>NUCLEOTIDE SEQUENCE [LARGE SCALE GENOMIC DNA]</scope>
    <source>
        <strain evidence="10 11">DSM 20117</strain>
    </source>
</reference>
<evidence type="ECO:0000256" key="6">
    <source>
        <dbReference type="ARBA" id="ARBA00023136"/>
    </source>
</evidence>
<dbReference type="KEGG" id="acry:AC20117_08930"/>
<feature type="transmembrane region" description="Helical" evidence="9">
    <location>
        <begin position="365"/>
        <end position="389"/>
    </location>
</feature>
<keyword evidence="5 9" id="KW-1133">Transmembrane helix</keyword>
<comment type="subcellular location">
    <subcellularLocation>
        <location evidence="1">Membrane</location>
        <topology evidence="1">Multi-pass membrane protein</topology>
    </subcellularLocation>
</comment>